<dbReference type="SUPFAM" id="SSF82693">
    <property type="entry name" value="Multidrug efflux transporter AcrB pore domain, PN1, PN2, PC1 and PC2 subdomains"/>
    <property type="match status" value="2"/>
</dbReference>
<feature type="transmembrane region" description="Helical" evidence="1">
    <location>
        <begin position="466"/>
        <end position="489"/>
    </location>
</feature>
<dbReference type="Proteomes" id="UP000184171">
    <property type="component" value="Unassembled WGS sequence"/>
</dbReference>
<feature type="transmembrane region" description="Helical" evidence="1">
    <location>
        <begin position="12"/>
        <end position="29"/>
    </location>
</feature>
<dbReference type="InterPro" id="IPR001036">
    <property type="entry name" value="Acrflvin-R"/>
</dbReference>
<reference evidence="2 3" key="1">
    <citation type="submission" date="2016-11" db="EMBL/GenBank/DDBJ databases">
        <authorList>
            <person name="Jaros S."/>
            <person name="Januszkiewicz K."/>
            <person name="Wedrychowicz H."/>
        </authorList>
    </citation>
    <scope>NUCLEOTIDE SEQUENCE [LARGE SCALE GENOMIC DNA]</scope>
    <source>
        <strain evidence="2 3">DSM 5091</strain>
    </source>
</reference>
<keyword evidence="1" id="KW-0812">Transmembrane</keyword>
<dbReference type="AlphaFoldDB" id="A0A1M6NKX9"/>
<organism evidence="2 3">
    <name type="scientific">Malonomonas rubra DSM 5091</name>
    <dbReference type="NCBI Taxonomy" id="1122189"/>
    <lineage>
        <taxon>Bacteria</taxon>
        <taxon>Pseudomonadati</taxon>
        <taxon>Thermodesulfobacteriota</taxon>
        <taxon>Desulfuromonadia</taxon>
        <taxon>Desulfuromonadales</taxon>
        <taxon>Geopsychrobacteraceae</taxon>
        <taxon>Malonomonas</taxon>
    </lineage>
</organism>
<feature type="transmembrane region" description="Helical" evidence="1">
    <location>
        <begin position="389"/>
        <end position="413"/>
    </location>
</feature>
<feature type="transmembrane region" description="Helical" evidence="1">
    <location>
        <begin position="533"/>
        <end position="552"/>
    </location>
</feature>
<dbReference type="Gene3D" id="3.30.70.1440">
    <property type="entry name" value="Multidrug efflux transporter AcrB pore domain"/>
    <property type="match status" value="1"/>
</dbReference>
<dbReference type="EMBL" id="FQZT01000029">
    <property type="protein sequence ID" value="SHJ96224.1"/>
    <property type="molecule type" value="Genomic_DNA"/>
</dbReference>
<dbReference type="Gene3D" id="3.30.2090.10">
    <property type="entry name" value="Multidrug efflux transporter AcrB TolC docking domain, DN and DC subdomains"/>
    <property type="match status" value="2"/>
</dbReference>
<dbReference type="Gene3D" id="3.30.70.1320">
    <property type="entry name" value="Multidrug efflux transporter AcrB pore domain like"/>
    <property type="match status" value="1"/>
</dbReference>
<keyword evidence="1" id="KW-1133">Transmembrane helix</keyword>
<dbReference type="InterPro" id="IPR027463">
    <property type="entry name" value="AcrB_DN_DC_subdom"/>
</dbReference>
<feature type="transmembrane region" description="Helical" evidence="1">
    <location>
        <begin position="1002"/>
        <end position="1026"/>
    </location>
</feature>
<dbReference type="SUPFAM" id="SSF82714">
    <property type="entry name" value="Multidrug efflux transporter AcrB TolC docking domain, DN and DC subdomains"/>
    <property type="match status" value="2"/>
</dbReference>
<keyword evidence="3" id="KW-1185">Reference proteome</keyword>
<proteinExistence type="predicted"/>
<name>A0A1M6NKX9_MALRU</name>
<dbReference type="Gene3D" id="3.30.70.1430">
    <property type="entry name" value="Multidrug efflux transporter AcrB pore domain"/>
    <property type="match status" value="2"/>
</dbReference>
<dbReference type="STRING" id="1122189.SAMN02745165_03633"/>
<dbReference type="GO" id="GO:0005886">
    <property type="term" value="C:plasma membrane"/>
    <property type="evidence" value="ECO:0007669"/>
    <property type="project" value="TreeGrafter"/>
</dbReference>
<dbReference type="PRINTS" id="PR00702">
    <property type="entry name" value="ACRIFLAVINRP"/>
</dbReference>
<evidence type="ECO:0000313" key="3">
    <source>
        <dbReference type="Proteomes" id="UP000184171"/>
    </source>
</evidence>
<sequence length="1042" mass="113752">MDIIRFSILKPVTVLAGIIMVLMFGVISLNRLPYQLSPTVIEPEIQVTTTWRGATPYEVEREIIEEQENTLKGLPDLIEMESEARNSQGSVTLRFKVGTSVEEALLRVSNKINEVPDYPSGVDNPVVNASGATASPVIWMILKTLDGNERPIQNYKTFFEDEVRQHIERVKGVSDLFIGSGTEAEMHIIISAEKLAVYGLTTNDVIAAIQGENINVSAGTLGVGRRDFRIRTTGEFNSPADIAQVVLRSTGQQRILLGDIAEIRPGFEKQTSVVLQNGVPGIAIGVRPEAGTNILEMTNLTEEKYLWLNEYKLKEEGLHLDWVYDQRFYINGAIDQIKQNIMFGGLLAIGVLLLFLRSLRATIVVATAIPISVIGTFIFLDLLGRNLNVVSLAGIAFAVGMLVDNAIVVIENIDRHRLMGKKAFDAALDGTREVWGAVLASTITTVAVFLPVVFIQEEAGQLFRDIAIAVVAAVSLSLFVSVSVIPMFSHKLFSAKKSSGKKNLPILDQIGQKISAFLMALVSLAIRNWITRIATLTILISIALASVFFLTPKMEYLPQGNRNLVLNILVPPPGLSTAERIDIGNRFHAMAEPHIGADIDGVPAIENMFYVGSEGFMIAGAISEHFDKAGDLLPFFTRSIYSIPGMFGVSLQPGVFESGIGEGRAIKLNVSGNDLNKIVAATGTMFGMIRGQIENSQVRPVPSIELTYPEVRIIPDRDRLKANGMSTRDLGTALDVLMDGRVVGDFKQEGKKKIDLVLKASAAEIDTPQALYNATLTTPSGKLVPVSSLASLQETTGMAQIRHLERERTVTLQVTPPKSMPLQTAMEIIDGQIIPAVDKMGLLEGLQVDMSGAADKLVETREVLQWDFLLAILIAYLLMASLFGNFIYPLIIMLTVPLAGAGGFIGLKLLNIFITPQPMDVLTMLGFVILIGVVVNNAILIVHQALNNFHDNNMDYKESVLESVRSRLRPIYMSATTSICGMLPLVLIPGAGSELYRGLGSVILGGLAVSTVFTVFVIPAILIFVIRMEKRKEPKLRQEANR</sequence>
<feature type="transmembrane region" description="Helical" evidence="1">
    <location>
        <begin position="866"/>
        <end position="884"/>
    </location>
</feature>
<dbReference type="GO" id="GO:0042910">
    <property type="term" value="F:xenobiotic transmembrane transporter activity"/>
    <property type="evidence" value="ECO:0007669"/>
    <property type="project" value="TreeGrafter"/>
</dbReference>
<feature type="transmembrane region" description="Helical" evidence="1">
    <location>
        <begin position="922"/>
        <end position="946"/>
    </location>
</feature>
<evidence type="ECO:0000256" key="1">
    <source>
        <dbReference type="SAM" id="Phobius"/>
    </source>
</evidence>
<feature type="transmembrane region" description="Helical" evidence="1">
    <location>
        <begin position="363"/>
        <end position="383"/>
    </location>
</feature>
<dbReference type="SUPFAM" id="SSF82866">
    <property type="entry name" value="Multidrug efflux transporter AcrB transmembrane domain"/>
    <property type="match status" value="2"/>
</dbReference>
<dbReference type="RefSeq" id="WP_072910137.1">
    <property type="nucleotide sequence ID" value="NZ_FQZT01000029.1"/>
</dbReference>
<evidence type="ECO:0000313" key="2">
    <source>
        <dbReference type="EMBL" id="SHJ96224.1"/>
    </source>
</evidence>
<keyword evidence="1" id="KW-0472">Membrane</keyword>
<dbReference type="PANTHER" id="PTHR32063:SF0">
    <property type="entry name" value="SWARMING MOTILITY PROTEIN SWRC"/>
    <property type="match status" value="1"/>
</dbReference>
<feature type="transmembrane region" description="Helical" evidence="1">
    <location>
        <begin position="971"/>
        <end position="990"/>
    </location>
</feature>
<feature type="transmembrane region" description="Helical" evidence="1">
    <location>
        <begin position="890"/>
        <end position="910"/>
    </location>
</feature>
<dbReference type="Pfam" id="PF00873">
    <property type="entry name" value="ACR_tran"/>
    <property type="match status" value="1"/>
</dbReference>
<dbReference type="OrthoDB" id="9807612at2"/>
<feature type="transmembrane region" description="Helical" evidence="1">
    <location>
        <begin position="340"/>
        <end position="356"/>
    </location>
</feature>
<gene>
    <name evidence="2" type="ORF">SAMN02745165_03633</name>
</gene>
<feature type="transmembrane region" description="Helical" evidence="1">
    <location>
        <begin position="434"/>
        <end position="454"/>
    </location>
</feature>
<protein>
    <submittedName>
        <fullName evidence="2">Hydrophobic/amphiphilic exporter-1, HAE1 family</fullName>
    </submittedName>
</protein>
<dbReference type="PANTHER" id="PTHR32063">
    <property type="match status" value="1"/>
</dbReference>
<dbReference type="Gene3D" id="1.20.1640.10">
    <property type="entry name" value="Multidrug efflux transporter AcrB transmembrane domain"/>
    <property type="match status" value="2"/>
</dbReference>
<accession>A0A1M6NKX9</accession>